<comment type="caution">
    <text evidence="1">The sequence shown here is derived from an EMBL/GenBank/DDBJ whole genome shotgun (WGS) entry which is preliminary data.</text>
</comment>
<dbReference type="Proteomes" id="UP001165135">
    <property type="component" value="Unassembled WGS sequence"/>
</dbReference>
<protein>
    <submittedName>
        <fullName evidence="1">Uncharacterized protein</fullName>
    </submittedName>
</protein>
<dbReference type="EMBL" id="BSTJ01000023">
    <property type="protein sequence ID" value="GLY81855.1"/>
    <property type="molecule type" value="Genomic_DNA"/>
</dbReference>
<dbReference type="RefSeq" id="WP_285636867.1">
    <property type="nucleotide sequence ID" value="NZ_BSTJ01000023.1"/>
</dbReference>
<gene>
    <name evidence="1" type="ORF">Airi01_101220</name>
</gene>
<name>A0A9W6RU74_9ACTN</name>
<dbReference type="InterPro" id="IPR046193">
    <property type="entry name" value="DUF6221"/>
</dbReference>
<organism evidence="1 2">
    <name type="scientific">Actinoallomurus iriomotensis</name>
    <dbReference type="NCBI Taxonomy" id="478107"/>
    <lineage>
        <taxon>Bacteria</taxon>
        <taxon>Bacillati</taxon>
        <taxon>Actinomycetota</taxon>
        <taxon>Actinomycetes</taxon>
        <taxon>Streptosporangiales</taxon>
        <taxon>Thermomonosporaceae</taxon>
        <taxon>Actinoallomurus</taxon>
    </lineage>
</organism>
<dbReference type="AlphaFoldDB" id="A0A9W6RU74"/>
<evidence type="ECO:0000313" key="1">
    <source>
        <dbReference type="EMBL" id="GLY81855.1"/>
    </source>
</evidence>
<dbReference type="Pfam" id="PF19730">
    <property type="entry name" value="DUF6221"/>
    <property type="match status" value="1"/>
</dbReference>
<proteinExistence type="predicted"/>
<sequence length="103" mass="12169">MSDLAEFLRARLDEDERDAQETERLVESGMEVPGAVTYSPERVLREVEAKRQLVREISTLTEFDWGEPDGSMRSDYVEAFRRVLRIHALPYADHPDYREEWRP</sequence>
<accession>A0A9W6RU74</accession>
<reference evidence="1" key="1">
    <citation type="submission" date="2023-03" db="EMBL/GenBank/DDBJ databases">
        <title>Actinoallomurus iriomotensis NBRC 103681.</title>
        <authorList>
            <person name="Ichikawa N."/>
            <person name="Sato H."/>
            <person name="Tonouchi N."/>
        </authorList>
    </citation>
    <scope>NUCLEOTIDE SEQUENCE</scope>
    <source>
        <strain evidence="1">NBRC 103681</strain>
    </source>
</reference>
<evidence type="ECO:0000313" key="2">
    <source>
        <dbReference type="Proteomes" id="UP001165135"/>
    </source>
</evidence>